<evidence type="ECO:0000256" key="5">
    <source>
        <dbReference type="ARBA" id="ARBA00023242"/>
    </source>
</evidence>
<organism evidence="6 8">
    <name type="scientific">Didymodactylos carnosus</name>
    <dbReference type="NCBI Taxonomy" id="1234261"/>
    <lineage>
        <taxon>Eukaryota</taxon>
        <taxon>Metazoa</taxon>
        <taxon>Spiralia</taxon>
        <taxon>Gnathifera</taxon>
        <taxon>Rotifera</taxon>
        <taxon>Eurotatoria</taxon>
        <taxon>Bdelloidea</taxon>
        <taxon>Philodinida</taxon>
        <taxon>Philodinidae</taxon>
        <taxon>Didymodactylos</taxon>
    </lineage>
</organism>
<evidence type="ECO:0000256" key="3">
    <source>
        <dbReference type="ARBA" id="ARBA00022771"/>
    </source>
</evidence>
<evidence type="ECO:0000256" key="2">
    <source>
        <dbReference type="ARBA" id="ARBA00022723"/>
    </source>
</evidence>
<dbReference type="Proteomes" id="UP000677228">
    <property type="component" value="Unassembled WGS sequence"/>
</dbReference>
<keyword evidence="5" id="KW-0539">Nucleus</keyword>
<feature type="non-terminal residue" evidence="6">
    <location>
        <position position="1"/>
    </location>
</feature>
<dbReference type="PANTHER" id="PTHR46481">
    <property type="entry name" value="ZINC FINGER BED DOMAIN-CONTAINING PROTEIN 4"/>
    <property type="match status" value="1"/>
</dbReference>
<sequence length="262" mass="30051">DGFNLKSTILDFSTFDKRHTSHEISRILTTKLKELNILHKVIRVTCDGASNMVRAVGDLNLESGRLWCVAHRLHLTVTNASGFWIKKSGDENICIDEAENVTDSTDDHEEEMLDCDSLQPLDRMEINVKSRWNSTFCMIDSFLVLREVIERLLNSKHHLPLKSKAITKLAELKLTSDDWAILSQLHFVLQPFFHATKVMSGRPYPSIGFAFDVLMRLKGVLQDHPPQKNSIVKRLKQLLLTKLLFYFESDNEQLYLLKVSGL</sequence>
<dbReference type="Proteomes" id="UP000682733">
    <property type="component" value="Unassembled WGS sequence"/>
</dbReference>
<dbReference type="EMBL" id="CAJNOK010038027">
    <property type="protein sequence ID" value="CAF1535147.1"/>
    <property type="molecule type" value="Genomic_DNA"/>
</dbReference>
<gene>
    <name evidence="6" type="ORF">OVA965_LOCUS38467</name>
    <name evidence="7" type="ORF">TMI583_LOCUS39657</name>
</gene>
<dbReference type="EMBL" id="CAJOBA010060302">
    <property type="protein sequence ID" value="CAF4322671.1"/>
    <property type="molecule type" value="Genomic_DNA"/>
</dbReference>
<name>A0A8S2FQ83_9BILA</name>
<comment type="caution">
    <text evidence="6">The sequence shown here is derived from an EMBL/GenBank/DDBJ whole genome shotgun (WGS) entry which is preliminary data.</text>
</comment>
<keyword evidence="3" id="KW-0863">Zinc-finger</keyword>
<dbReference type="InterPro" id="IPR052035">
    <property type="entry name" value="ZnF_BED_domain_contain"/>
</dbReference>
<evidence type="ECO:0000313" key="6">
    <source>
        <dbReference type="EMBL" id="CAF1535147.1"/>
    </source>
</evidence>
<keyword evidence="4" id="KW-0862">Zinc</keyword>
<keyword evidence="2" id="KW-0479">Metal-binding</keyword>
<proteinExistence type="predicted"/>
<evidence type="ECO:0000313" key="7">
    <source>
        <dbReference type="EMBL" id="CAF4322671.1"/>
    </source>
</evidence>
<evidence type="ECO:0000256" key="4">
    <source>
        <dbReference type="ARBA" id="ARBA00022833"/>
    </source>
</evidence>
<dbReference type="GO" id="GO:0008270">
    <property type="term" value="F:zinc ion binding"/>
    <property type="evidence" value="ECO:0007669"/>
    <property type="project" value="UniProtKB-KW"/>
</dbReference>
<dbReference type="AlphaFoldDB" id="A0A8S2FQ83"/>
<comment type="subcellular location">
    <subcellularLocation>
        <location evidence="1">Nucleus</location>
    </subcellularLocation>
</comment>
<evidence type="ECO:0000256" key="1">
    <source>
        <dbReference type="ARBA" id="ARBA00004123"/>
    </source>
</evidence>
<accession>A0A8S2FQ83</accession>
<dbReference type="SUPFAM" id="SSF53098">
    <property type="entry name" value="Ribonuclease H-like"/>
    <property type="match status" value="1"/>
</dbReference>
<protein>
    <submittedName>
        <fullName evidence="6">Uncharacterized protein</fullName>
    </submittedName>
</protein>
<dbReference type="PANTHER" id="PTHR46481:SF10">
    <property type="entry name" value="ZINC FINGER BED DOMAIN-CONTAINING PROTEIN 39"/>
    <property type="match status" value="1"/>
</dbReference>
<dbReference type="GO" id="GO:0005634">
    <property type="term" value="C:nucleus"/>
    <property type="evidence" value="ECO:0007669"/>
    <property type="project" value="UniProtKB-SubCell"/>
</dbReference>
<dbReference type="InterPro" id="IPR012337">
    <property type="entry name" value="RNaseH-like_sf"/>
</dbReference>
<reference evidence="6" key="1">
    <citation type="submission" date="2021-02" db="EMBL/GenBank/DDBJ databases">
        <authorList>
            <person name="Nowell W R."/>
        </authorList>
    </citation>
    <scope>NUCLEOTIDE SEQUENCE</scope>
</reference>
<evidence type="ECO:0000313" key="8">
    <source>
        <dbReference type="Proteomes" id="UP000677228"/>
    </source>
</evidence>